<dbReference type="Proteomes" id="UP001145114">
    <property type="component" value="Unassembled WGS sequence"/>
</dbReference>
<evidence type="ECO:0000313" key="2">
    <source>
        <dbReference type="Proteomes" id="UP001145114"/>
    </source>
</evidence>
<evidence type="ECO:0000313" key="1">
    <source>
        <dbReference type="EMBL" id="KAJ1674387.1"/>
    </source>
</evidence>
<reference evidence="1" key="1">
    <citation type="submission" date="2022-06" db="EMBL/GenBank/DDBJ databases">
        <title>Phylogenomic reconstructions and comparative analyses of Kickxellomycotina fungi.</title>
        <authorList>
            <person name="Reynolds N.K."/>
            <person name="Stajich J.E."/>
            <person name="Barry K."/>
            <person name="Grigoriev I.V."/>
            <person name="Crous P."/>
            <person name="Smith M.E."/>
        </authorList>
    </citation>
    <scope>NUCLEOTIDE SEQUENCE</scope>
    <source>
        <strain evidence="1">RSA 2271</strain>
    </source>
</reference>
<accession>A0ACC1HDW9</accession>
<protein>
    <submittedName>
        <fullName evidence="1">Uncharacterized protein</fullName>
    </submittedName>
</protein>
<proteinExistence type="predicted"/>
<sequence>MAGKVRIFCFDKTGTLTKEGLEFFGLHPLASVFGAGGAPQFAPARLNTAVAAPYLLQAALATCHAVTTVGDQHVGNPVDVEQFHASGWRLADKQQPDCHARSPPLPYTCLDTLIAPHSDGEKPRALHVVKRFEFAHARQSMSVATLDPATNHVHMFIKGSFERIKQVSDPHSIPADFDAVTSSWAKEGCYVLAIAHKDLGPVQDWDKLEATGRDEFESGCSFVSLLLFRNQLKEDTADALAELRGGDIRTVMITGDNALTGVYVAKQCGMAPADTSVILGDLERLPRGEKASADASIVWRDTATDAIVPDIDVLLSQQGDRFGAKPGADEAMPAVELAVTAAAFERLVETGRIRDYLLDIRIFARMAPADKVQAVQLFMERGVTGMCGDGGNDCGALRAAHVGIALSEAEASIVSPFSTPIRTIYSCVNLVRQGRCAITTSFTTFKFLIMYGETMAWLQLFSFYFSVVITQPTWIFIDAFVTVGMTLTLSMARPARRLAPSRPTAKLLGSQTLASLVGQVIINFVFLVGMMGILFRQSWYRCHEFDSRDIDLAKWQLLGDNYEAEVIEVLMLFQMVNAAGTFNFGHLYRQSWWRNYAFIIIFCLYLALVSAMGLTNPNRLNCLFRINCGDPNMLVRMGYPRPTWHITPYNSPIGNNVMPMRFRWLLWGYSIANAAAVYIYEFFVVLGPVGQWVKRRWRQHFGSDGLQVKL</sequence>
<dbReference type="EMBL" id="JAMZIH010006007">
    <property type="protein sequence ID" value="KAJ1674387.1"/>
    <property type="molecule type" value="Genomic_DNA"/>
</dbReference>
<gene>
    <name evidence="1" type="ORF">EV182_003377</name>
</gene>
<name>A0ACC1HDW9_9FUNG</name>
<comment type="caution">
    <text evidence="1">The sequence shown here is derived from an EMBL/GenBank/DDBJ whole genome shotgun (WGS) entry which is preliminary data.</text>
</comment>
<keyword evidence="2" id="KW-1185">Reference proteome</keyword>
<organism evidence="1 2">
    <name type="scientific">Spiromyces aspiralis</name>
    <dbReference type="NCBI Taxonomy" id="68401"/>
    <lineage>
        <taxon>Eukaryota</taxon>
        <taxon>Fungi</taxon>
        <taxon>Fungi incertae sedis</taxon>
        <taxon>Zoopagomycota</taxon>
        <taxon>Kickxellomycotina</taxon>
        <taxon>Kickxellomycetes</taxon>
        <taxon>Kickxellales</taxon>
        <taxon>Kickxellaceae</taxon>
        <taxon>Spiromyces</taxon>
    </lineage>
</organism>